<organism evidence="2 3">
    <name type="scientific">Sphingobium jiangsuense</name>
    <dbReference type="NCBI Taxonomy" id="870476"/>
    <lineage>
        <taxon>Bacteria</taxon>
        <taxon>Pseudomonadati</taxon>
        <taxon>Pseudomonadota</taxon>
        <taxon>Alphaproteobacteria</taxon>
        <taxon>Sphingomonadales</taxon>
        <taxon>Sphingomonadaceae</taxon>
        <taxon>Sphingobium</taxon>
    </lineage>
</organism>
<evidence type="ECO:0000256" key="1">
    <source>
        <dbReference type="SAM" id="Phobius"/>
    </source>
</evidence>
<comment type="caution">
    <text evidence="2">The sequence shown here is derived from an EMBL/GenBank/DDBJ whole genome shotgun (WGS) entry which is preliminary data.</text>
</comment>
<evidence type="ECO:0000313" key="3">
    <source>
        <dbReference type="Proteomes" id="UP000571950"/>
    </source>
</evidence>
<keyword evidence="1" id="KW-1133">Transmembrane helix</keyword>
<dbReference type="EMBL" id="JACIDT010000006">
    <property type="protein sequence ID" value="MBB3926327.1"/>
    <property type="molecule type" value="Genomic_DNA"/>
</dbReference>
<reference evidence="2 3" key="1">
    <citation type="submission" date="2020-08" db="EMBL/GenBank/DDBJ databases">
        <title>Genomic Encyclopedia of Type Strains, Phase IV (KMG-IV): sequencing the most valuable type-strain genomes for metagenomic binning, comparative biology and taxonomic classification.</title>
        <authorList>
            <person name="Goeker M."/>
        </authorList>
    </citation>
    <scope>NUCLEOTIDE SEQUENCE [LARGE SCALE GENOMIC DNA]</scope>
    <source>
        <strain evidence="2 3">DSM 26189</strain>
    </source>
</reference>
<gene>
    <name evidence="2" type="ORF">GGR43_002044</name>
</gene>
<dbReference type="AlphaFoldDB" id="A0A7W6BJU7"/>
<keyword evidence="1" id="KW-0812">Transmembrane</keyword>
<keyword evidence="3" id="KW-1185">Reference proteome</keyword>
<dbReference type="Proteomes" id="UP000571950">
    <property type="component" value="Unassembled WGS sequence"/>
</dbReference>
<keyword evidence="1" id="KW-0472">Membrane</keyword>
<dbReference type="RefSeq" id="WP_188071866.1">
    <property type="nucleotide sequence ID" value="NZ_BSPS01000016.1"/>
</dbReference>
<evidence type="ECO:0000313" key="2">
    <source>
        <dbReference type="EMBL" id="MBB3926327.1"/>
    </source>
</evidence>
<protein>
    <submittedName>
        <fullName evidence="2">Uncharacterized protein</fullName>
    </submittedName>
</protein>
<name>A0A7W6BJU7_9SPHN</name>
<sequence length="62" mass="6902">MKIKRSNSMFESSRRRGGPRLPVIRLALAILVLAILVLAWQRGGERPVTPVEKPIPAEKLGQ</sequence>
<feature type="transmembrane region" description="Helical" evidence="1">
    <location>
        <begin position="21"/>
        <end position="40"/>
    </location>
</feature>
<accession>A0A7W6BJU7</accession>
<proteinExistence type="predicted"/>